<keyword evidence="1" id="KW-0812">Transmembrane</keyword>
<dbReference type="Pfam" id="PF00535">
    <property type="entry name" value="Glycos_transf_2"/>
    <property type="match status" value="1"/>
</dbReference>
<keyword evidence="1" id="KW-1133">Transmembrane helix</keyword>
<dbReference type="RefSeq" id="WP_123396549.1">
    <property type="nucleotide sequence ID" value="NZ_CP039393.1"/>
</dbReference>
<reference evidence="3 4" key="1">
    <citation type="submission" date="2019-02" db="EMBL/GenBank/DDBJ databases">
        <title>Isolation and identification of novel species under the genus Muribaculum.</title>
        <authorList>
            <person name="Miyake S."/>
            <person name="Ding Y."/>
            <person name="Low A."/>
            <person name="Soh M."/>
            <person name="Seedorf H."/>
        </authorList>
    </citation>
    <scope>NUCLEOTIDE SEQUENCE [LARGE SCALE GENOMIC DNA]</scope>
    <source>
        <strain evidence="3 4">TLL-A4</strain>
    </source>
</reference>
<dbReference type="InterPro" id="IPR050834">
    <property type="entry name" value="Glycosyltransf_2"/>
</dbReference>
<accession>A0A4P7VIG5</accession>
<feature type="transmembrane region" description="Helical" evidence="1">
    <location>
        <begin position="287"/>
        <end position="311"/>
    </location>
</feature>
<dbReference type="Proteomes" id="UP000297031">
    <property type="component" value="Chromosome"/>
</dbReference>
<protein>
    <submittedName>
        <fullName evidence="3">Glycosyltransferase</fullName>
    </submittedName>
</protein>
<sequence>MPEYSVIIPVYNRIDEVDDLLQSLSCQTDKDFETVIVEDGSTDPCDATVEKYKKQVDVKYFYKENEGRSIARNYGMERASGRYFIFFDSDCVIPPFYFERLRKALAEKPYDCFGGPDAAHESFSDTQKAINYSMTSFLTTGGIRGGKVQLEKFTPRTFNMGFSRHVYEKVGGFREMFSEDIDMSTRIRNAGFNIGLIRDTFVYHKRRVDFKKFFRQVHVFGMSRITLHLLYPGSLKLVHWLPAVAVLGTVALVLLAIFVSPWFLLPLAVYLLAIWIMALASTRSIKIATLAVPASIIQLGGYGTGFLKAYFNKIILGKGRNIEEEVMMRKGK</sequence>
<keyword evidence="3" id="KW-0808">Transferase</keyword>
<gene>
    <name evidence="3" type="ORF">E7746_04755</name>
</gene>
<dbReference type="InterPro" id="IPR001173">
    <property type="entry name" value="Glyco_trans_2-like"/>
</dbReference>
<dbReference type="PANTHER" id="PTHR43685">
    <property type="entry name" value="GLYCOSYLTRANSFERASE"/>
    <property type="match status" value="1"/>
</dbReference>
<evidence type="ECO:0000313" key="3">
    <source>
        <dbReference type="EMBL" id="QCD35244.1"/>
    </source>
</evidence>
<name>A0A4P7VIG5_9BACT</name>
<feature type="domain" description="Glycosyltransferase 2-like" evidence="2">
    <location>
        <begin position="5"/>
        <end position="169"/>
    </location>
</feature>
<feature type="transmembrane region" description="Helical" evidence="1">
    <location>
        <begin position="237"/>
        <end position="255"/>
    </location>
</feature>
<dbReference type="GO" id="GO:0016740">
    <property type="term" value="F:transferase activity"/>
    <property type="evidence" value="ECO:0007669"/>
    <property type="project" value="UniProtKB-KW"/>
</dbReference>
<proteinExistence type="predicted"/>
<dbReference type="EMBL" id="CP039393">
    <property type="protein sequence ID" value="QCD35244.1"/>
    <property type="molecule type" value="Genomic_DNA"/>
</dbReference>
<dbReference type="InterPro" id="IPR029044">
    <property type="entry name" value="Nucleotide-diphossugar_trans"/>
</dbReference>
<keyword evidence="4" id="KW-1185">Reference proteome</keyword>
<dbReference type="PANTHER" id="PTHR43685:SF2">
    <property type="entry name" value="GLYCOSYLTRANSFERASE 2-LIKE DOMAIN-CONTAINING PROTEIN"/>
    <property type="match status" value="1"/>
</dbReference>
<dbReference type="OrthoDB" id="9813550at2"/>
<dbReference type="KEGG" id="mgod:E7746_04755"/>
<keyword evidence="1" id="KW-0472">Membrane</keyword>
<evidence type="ECO:0000313" key="4">
    <source>
        <dbReference type="Proteomes" id="UP000297031"/>
    </source>
</evidence>
<dbReference type="AlphaFoldDB" id="A0A4P7VIG5"/>
<evidence type="ECO:0000259" key="2">
    <source>
        <dbReference type="Pfam" id="PF00535"/>
    </source>
</evidence>
<dbReference type="Gene3D" id="3.90.550.10">
    <property type="entry name" value="Spore Coat Polysaccharide Biosynthesis Protein SpsA, Chain A"/>
    <property type="match status" value="1"/>
</dbReference>
<feature type="transmembrane region" description="Helical" evidence="1">
    <location>
        <begin position="262"/>
        <end position="281"/>
    </location>
</feature>
<evidence type="ECO:0000256" key="1">
    <source>
        <dbReference type="SAM" id="Phobius"/>
    </source>
</evidence>
<dbReference type="SUPFAM" id="SSF53448">
    <property type="entry name" value="Nucleotide-diphospho-sugar transferases"/>
    <property type="match status" value="1"/>
</dbReference>
<organism evidence="3 4">
    <name type="scientific">Muribaculum gordoncarteri</name>
    <dbReference type="NCBI Taxonomy" id="2530390"/>
    <lineage>
        <taxon>Bacteria</taxon>
        <taxon>Pseudomonadati</taxon>
        <taxon>Bacteroidota</taxon>
        <taxon>Bacteroidia</taxon>
        <taxon>Bacteroidales</taxon>
        <taxon>Muribaculaceae</taxon>
        <taxon>Muribaculum</taxon>
    </lineage>
</organism>